<dbReference type="InterPro" id="IPR023753">
    <property type="entry name" value="FAD/NAD-binding_dom"/>
</dbReference>
<dbReference type="Pfam" id="PF07992">
    <property type="entry name" value="Pyr_redox_2"/>
    <property type="match status" value="1"/>
</dbReference>
<keyword evidence="1" id="KW-0560">Oxidoreductase</keyword>
<dbReference type="Gene3D" id="3.50.50.60">
    <property type="entry name" value="FAD/NAD(P)-binding domain"/>
    <property type="match status" value="1"/>
</dbReference>
<accession>A0ABR4HEI1</accession>
<comment type="caution">
    <text evidence="3">The sequence shown here is derived from an EMBL/GenBank/DDBJ whole genome shotgun (WGS) entry which is preliminary data.</text>
</comment>
<keyword evidence="4" id="KW-1185">Reference proteome</keyword>
<reference evidence="3 4" key="1">
    <citation type="submission" date="2024-07" db="EMBL/GenBank/DDBJ databases">
        <title>Section-level genome sequencing and comparative genomics of Aspergillus sections Usti and Cavernicolus.</title>
        <authorList>
            <consortium name="Lawrence Berkeley National Laboratory"/>
            <person name="Nybo J.L."/>
            <person name="Vesth T.C."/>
            <person name="Theobald S."/>
            <person name="Frisvad J.C."/>
            <person name="Larsen T.O."/>
            <person name="Kjaerboelling I."/>
            <person name="Rothschild-Mancinelli K."/>
            <person name="Lyhne E.K."/>
            <person name="Kogle M.E."/>
            <person name="Barry K."/>
            <person name="Clum A."/>
            <person name="Na H."/>
            <person name="Ledsgaard L."/>
            <person name="Lin J."/>
            <person name="Lipzen A."/>
            <person name="Kuo A."/>
            <person name="Riley R."/>
            <person name="Mondo S."/>
            <person name="Labutti K."/>
            <person name="Haridas S."/>
            <person name="Pangalinan J."/>
            <person name="Salamov A.A."/>
            <person name="Simmons B.A."/>
            <person name="Magnuson J.K."/>
            <person name="Chen J."/>
            <person name="Drula E."/>
            <person name="Henrissat B."/>
            <person name="Wiebenga A."/>
            <person name="Lubbers R.J."/>
            <person name="Gomes A.C."/>
            <person name="Makela M.R."/>
            <person name="Stajich J."/>
            <person name="Grigoriev I.V."/>
            <person name="Mortensen U.H."/>
            <person name="De Vries R.P."/>
            <person name="Baker S.E."/>
            <person name="Andersen M.R."/>
        </authorList>
    </citation>
    <scope>NUCLEOTIDE SEQUENCE [LARGE SCALE GENOMIC DNA]</scope>
    <source>
        <strain evidence="3 4">CBS 588.65</strain>
    </source>
</reference>
<gene>
    <name evidence="3" type="ORF">BJX63DRAFT_421085</name>
</gene>
<proteinExistence type="predicted"/>
<feature type="domain" description="FAD/NAD(P)-binding" evidence="2">
    <location>
        <begin position="204"/>
        <end position="407"/>
    </location>
</feature>
<evidence type="ECO:0000313" key="4">
    <source>
        <dbReference type="Proteomes" id="UP001610334"/>
    </source>
</evidence>
<name>A0ABR4HEI1_9EURO</name>
<dbReference type="Proteomes" id="UP001610334">
    <property type="component" value="Unassembled WGS sequence"/>
</dbReference>
<organism evidence="3 4">
    <name type="scientific">Aspergillus granulosus</name>
    <dbReference type="NCBI Taxonomy" id="176169"/>
    <lineage>
        <taxon>Eukaryota</taxon>
        <taxon>Fungi</taxon>
        <taxon>Dikarya</taxon>
        <taxon>Ascomycota</taxon>
        <taxon>Pezizomycotina</taxon>
        <taxon>Eurotiomycetes</taxon>
        <taxon>Eurotiomycetidae</taxon>
        <taxon>Eurotiales</taxon>
        <taxon>Aspergillaceae</taxon>
        <taxon>Aspergillus</taxon>
        <taxon>Aspergillus subgen. Nidulantes</taxon>
    </lineage>
</organism>
<dbReference type="EMBL" id="JBFXLT010000037">
    <property type="protein sequence ID" value="KAL2813894.1"/>
    <property type="molecule type" value="Genomic_DNA"/>
</dbReference>
<evidence type="ECO:0000313" key="3">
    <source>
        <dbReference type="EMBL" id="KAL2813894.1"/>
    </source>
</evidence>
<dbReference type="InterPro" id="IPR036188">
    <property type="entry name" value="FAD/NAD-bd_sf"/>
</dbReference>
<evidence type="ECO:0000256" key="1">
    <source>
        <dbReference type="ARBA" id="ARBA00023002"/>
    </source>
</evidence>
<dbReference type="SUPFAM" id="SSF51905">
    <property type="entry name" value="FAD/NAD(P)-binding domain"/>
    <property type="match status" value="2"/>
</dbReference>
<dbReference type="InterPro" id="IPR050982">
    <property type="entry name" value="Auxin_biosynth/cation_transpt"/>
</dbReference>
<dbReference type="PANTHER" id="PTHR43539">
    <property type="entry name" value="FLAVIN-BINDING MONOOXYGENASE-LIKE PROTEIN (AFU_ORTHOLOGUE AFUA_4G09220)"/>
    <property type="match status" value="1"/>
</dbReference>
<evidence type="ECO:0000259" key="2">
    <source>
        <dbReference type="Pfam" id="PF07992"/>
    </source>
</evidence>
<sequence>MNTEYPPRAQLRELIQKHPLPSLTPDIIAAISRTEDNNEATTPAAAILALLNYALACNNPQLLEACFFPAQAYWKDQLGLTYHLRTFTDIHIIVAALLETSSLRELDGGIRLHGAAKRVVLSPSLQFIDCPLVFRTNSPPALCKGRIIILPTWNNEQTRTVVEWKIWILNTRLEDLDVQPEDERLLRAPSRQLNLHQLDELETSVFIIGGGNAAAALAARLKALGVDSVMAERNAQAGDNWARRYDCLHFHLPTAVCDMPYMPYPPELRGAHYLSRDELATHLRQYIQTLGLNYITSVLIDSTHYCPLTERWIIKFKTPAGKCTAIAKHLVLATGIGSQKPNVPRYADSHIFRGTNMHSVEYTNAQRLLEQGIKSVLIIGSANTAFDILTNCHNLSLTTTLVSRSPTYILPASYLCHPHGLGAYETGVQAADTRFLTLPTIVDAQFTRTRLLQLAKGGNEPARYTALAKAGFQVIDSAHPDALLGHHFLERAGGHYIDTGGTELIASGGVRVRAGVEPVAYTRNGVRLSDGSVEEADCIIFCTGFADTDIRDGAVEILQGTSSLGIAVTDGARRIDMDIDGRDEGNTTKFKDTDDHPDGHFLGPATVAALLDATWGVDEEGEIRGMWKRHLRLDNIWVTGGHTQQHRWYSRILALQIKAAVEGILPRAYMDTP</sequence>
<protein>
    <recommendedName>
        <fullName evidence="2">FAD/NAD(P)-binding domain-containing protein</fullName>
    </recommendedName>
</protein>
<dbReference type="PANTHER" id="PTHR43539:SF68">
    <property type="entry name" value="FLAVIN-BINDING MONOOXYGENASE-LIKE PROTEIN (AFU_ORTHOLOGUE AFUA_4G09220)"/>
    <property type="match status" value="1"/>
</dbReference>